<dbReference type="GO" id="GO:0009166">
    <property type="term" value="P:nucleotide catabolic process"/>
    <property type="evidence" value="ECO:0007669"/>
    <property type="project" value="InterPro"/>
</dbReference>
<feature type="chain" id="PRO_5040148021" description="Calcineurin-like phosphoesterase domain-containing protein" evidence="1">
    <location>
        <begin position="18"/>
        <end position="578"/>
    </location>
</feature>
<dbReference type="PIRSF" id="PIRSF017316">
    <property type="entry name" value="Pesterase_C1039"/>
    <property type="match status" value="1"/>
</dbReference>
<evidence type="ECO:0008006" key="6">
    <source>
        <dbReference type="Google" id="ProtNLM"/>
    </source>
</evidence>
<dbReference type="SUPFAM" id="SSF56300">
    <property type="entry name" value="Metallo-dependent phosphatases"/>
    <property type="match status" value="1"/>
</dbReference>
<dbReference type="Gene3D" id="3.60.21.10">
    <property type="match status" value="1"/>
</dbReference>
<dbReference type="OrthoDB" id="7722975at2759"/>
<dbReference type="AlphaFoldDB" id="A0A9P6QEH6"/>
<proteinExistence type="predicted"/>
<evidence type="ECO:0000313" key="4">
    <source>
        <dbReference type="EMBL" id="KAG0266846.1"/>
    </source>
</evidence>
<dbReference type="SUPFAM" id="SSF55816">
    <property type="entry name" value="5'-nucleotidase (syn. UDP-sugar hydrolase), C-terminal domain"/>
    <property type="match status" value="1"/>
</dbReference>
<accession>A0A9P6QEH6</accession>
<evidence type="ECO:0000259" key="2">
    <source>
        <dbReference type="Pfam" id="PF00149"/>
    </source>
</evidence>
<dbReference type="GO" id="GO:0005829">
    <property type="term" value="C:cytosol"/>
    <property type="evidence" value="ECO:0007669"/>
    <property type="project" value="TreeGrafter"/>
</dbReference>
<feature type="domain" description="Putative 5'-nucleotidase C-terminal" evidence="3">
    <location>
        <begin position="372"/>
        <end position="463"/>
    </location>
</feature>
<dbReference type="GO" id="GO:0016787">
    <property type="term" value="F:hydrolase activity"/>
    <property type="evidence" value="ECO:0007669"/>
    <property type="project" value="InterPro"/>
</dbReference>
<keyword evidence="1" id="KW-0732">Signal</keyword>
<dbReference type="Pfam" id="PF00149">
    <property type="entry name" value="Metallophos"/>
    <property type="match status" value="1"/>
</dbReference>
<dbReference type="GO" id="GO:0005576">
    <property type="term" value="C:extracellular region"/>
    <property type="evidence" value="ECO:0007669"/>
    <property type="project" value="UniProtKB-ARBA"/>
</dbReference>
<evidence type="ECO:0000256" key="1">
    <source>
        <dbReference type="SAM" id="SignalP"/>
    </source>
</evidence>
<reference evidence="4" key="1">
    <citation type="journal article" date="2020" name="Fungal Divers.">
        <title>Resolving the Mortierellaceae phylogeny through synthesis of multi-gene phylogenetics and phylogenomics.</title>
        <authorList>
            <person name="Vandepol N."/>
            <person name="Liber J."/>
            <person name="Desiro A."/>
            <person name="Na H."/>
            <person name="Kennedy M."/>
            <person name="Barry K."/>
            <person name="Grigoriev I.V."/>
            <person name="Miller A.N."/>
            <person name="O'Donnell K."/>
            <person name="Stajich J.E."/>
            <person name="Bonito G."/>
        </authorList>
    </citation>
    <scope>NUCLEOTIDE SEQUENCE</scope>
    <source>
        <strain evidence="4">KOD948</strain>
    </source>
</reference>
<dbReference type="InterPro" id="IPR029052">
    <property type="entry name" value="Metallo-depent_PP-like"/>
</dbReference>
<dbReference type="Proteomes" id="UP000726737">
    <property type="component" value="Unassembled WGS sequence"/>
</dbReference>
<dbReference type="InterPro" id="IPR014485">
    <property type="entry name" value="Pesterase_C1039"/>
</dbReference>
<dbReference type="InterPro" id="IPR004843">
    <property type="entry name" value="Calcineurin-like_PHP"/>
</dbReference>
<feature type="signal peptide" evidence="1">
    <location>
        <begin position="1"/>
        <end position="17"/>
    </location>
</feature>
<name>A0A9P6QEH6_9FUNG</name>
<dbReference type="InterPro" id="IPR036907">
    <property type="entry name" value="5'-Nucleotdase_C_sf"/>
</dbReference>
<dbReference type="Pfam" id="PF21953">
    <property type="entry name" value="NadN_nucleosid_C"/>
    <property type="match status" value="2"/>
</dbReference>
<organism evidence="4 5">
    <name type="scientific">Mortierella polycephala</name>
    <dbReference type="NCBI Taxonomy" id="41804"/>
    <lineage>
        <taxon>Eukaryota</taxon>
        <taxon>Fungi</taxon>
        <taxon>Fungi incertae sedis</taxon>
        <taxon>Mucoromycota</taxon>
        <taxon>Mortierellomycotina</taxon>
        <taxon>Mortierellomycetes</taxon>
        <taxon>Mortierellales</taxon>
        <taxon>Mortierellaceae</taxon>
        <taxon>Mortierella</taxon>
    </lineage>
</organism>
<comment type="caution">
    <text evidence="4">The sequence shown here is derived from an EMBL/GenBank/DDBJ whole genome shotgun (WGS) entry which is preliminary data.</text>
</comment>
<keyword evidence="5" id="KW-1185">Reference proteome</keyword>
<dbReference type="InterPro" id="IPR006179">
    <property type="entry name" value="5_nucleotidase/apyrase"/>
</dbReference>
<gene>
    <name evidence="4" type="ORF">BG011_000461</name>
</gene>
<feature type="domain" description="Putative 5'-nucleotidase C-terminal" evidence="3">
    <location>
        <begin position="470"/>
        <end position="536"/>
    </location>
</feature>
<dbReference type="InterPro" id="IPR053828">
    <property type="entry name" value="Nucleosidase_C"/>
</dbReference>
<dbReference type="EMBL" id="JAAAJA010000011">
    <property type="protein sequence ID" value="KAG0266846.1"/>
    <property type="molecule type" value="Genomic_DNA"/>
</dbReference>
<sequence>MVMWLLLVPLLTTLVVAHAPLEKRSQPGAPQPDPIKLRPLVWGDLNIIQTTDTHGWLSGHTKEEYYSADFGDFASFLFHMRQQADHRRKDLLVVDSGDLEDGNGLSDSTSRRGEASRPIFEMINYDLLSIGNHELFSNEIAEAIYKDFAPKWGKRYLTSNVFFKDEKLKKLVPFGNLYRKFRMKYGTRVMSYGFIFNYNNPTTNSVIEPSNVTVTLPWFQKSLKEKVDVYLIVGHVPVRFAEATDVVKAIRAVHPTVPIIVMGGHAHVRDFTQYDARAVGMASGRYLETVGWLSVQGIHDQACRVKTACIGKNLTATRRYLDNNRHSFKTHALAHPRQKFDTWKGHKITNEIATLRGSLKLTTVLGCAPQAYYISRYPVTDSRSAYHLVANEILPFYAVDKSRPNPSVVFIHAHALRFDILKGTFSVDDSFCVSPYYYKLIYVTAPFKIAKKVLPTLNPPELQKRDFSTASRHIAANSNLTLGYVTNDDYGYGGDDWPHIPYPEVTVPSYVSSPLPSDLNDDDLVDVIWLDFFTKKMESTLKELDPSTTYVPASYRQDVDSHSMLVNFVEDKWSSNTC</sequence>
<dbReference type="FunFam" id="3.60.21.10:FF:000043">
    <property type="entry name" value="Ser/Thr protein phosphatase family"/>
    <property type="match status" value="1"/>
</dbReference>
<protein>
    <recommendedName>
        <fullName evidence="6">Calcineurin-like phosphoesterase domain-containing protein</fullName>
    </recommendedName>
</protein>
<evidence type="ECO:0000313" key="5">
    <source>
        <dbReference type="Proteomes" id="UP000726737"/>
    </source>
</evidence>
<evidence type="ECO:0000259" key="3">
    <source>
        <dbReference type="Pfam" id="PF21953"/>
    </source>
</evidence>
<dbReference type="PANTHER" id="PTHR11575">
    <property type="entry name" value="5'-NUCLEOTIDASE-RELATED"/>
    <property type="match status" value="1"/>
</dbReference>
<dbReference type="Gene3D" id="3.90.780.10">
    <property type="entry name" value="5'-Nucleotidase, C-terminal domain"/>
    <property type="match status" value="1"/>
</dbReference>
<dbReference type="PANTHER" id="PTHR11575:SF22">
    <property type="entry name" value="ADL392WP"/>
    <property type="match status" value="1"/>
</dbReference>
<feature type="domain" description="Calcineurin-like phosphoesterase" evidence="2">
    <location>
        <begin position="46"/>
        <end position="268"/>
    </location>
</feature>